<evidence type="ECO:0000313" key="4">
    <source>
        <dbReference type="EMBL" id="AEG94011.1"/>
    </source>
</evidence>
<feature type="domain" description="CNP1-like uncharacterised" evidence="3">
    <location>
        <begin position="25"/>
        <end position="154"/>
    </location>
</feature>
<dbReference type="Pfam" id="PF08750">
    <property type="entry name" value="CNP1"/>
    <property type="match status" value="1"/>
</dbReference>
<gene>
    <name evidence="4" type="ordered locus">Rta_29080</name>
</gene>
<evidence type="ECO:0000259" key="3">
    <source>
        <dbReference type="Pfam" id="PF08750"/>
    </source>
</evidence>
<dbReference type="Proteomes" id="UP000008385">
    <property type="component" value="Chromosome"/>
</dbReference>
<accession>F5Y6D7</accession>
<name>F5Y6D7_RAMTT</name>
<keyword evidence="2" id="KW-0732">Signal</keyword>
<dbReference type="PATRIC" id="fig|365046.3.peg.2979"/>
<evidence type="ECO:0000256" key="2">
    <source>
        <dbReference type="SAM" id="SignalP"/>
    </source>
</evidence>
<evidence type="ECO:0000256" key="1">
    <source>
        <dbReference type="SAM" id="MobiDB-lite"/>
    </source>
</evidence>
<sequence length="167" mass="17651">MRREWAGLLLALAAAGVGAQPTPAKPQSQESEAPTPPALQLDRLIPVDVPRASLRYGIDPASVSVGPDGIVRYVVVATSASGAVNAIYEGVRCGTAEVKVYARHNPDSGWSPVREPAWQPLHGNASRHSLLIARGGVCQGHAANGPPEQIVRDLGASPDRRFRGELR</sequence>
<evidence type="ECO:0000313" key="5">
    <source>
        <dbReference type="Proteomes" id="UP000008385"/>
    </source>
</evidence>
<feature type="region of interest" description="Disordered" evidence="1">
    <location>
        <begin position="17"/>
        <end position="38"/>
    </location>
</feature>
<dbReference type="STRING" id="365046.Rta_29080"/>
<dbReference type="HOGENOM" id="CLU_099352_2_1_4"/>
<organism evidence="4 5">
    <name type="scientific">Ramlibacter tataouinensis (strain ATCC BAA-407 / DSM 14655 / LMG 21543 / TTB310)</name>
    <dbReference type="NCBI Taxonomy" id="365046"/>
    <lineage>
        <taxon>Bacteria</taxon>
        <taxon>Pseudomonadati</taxon>
        <taxon>Pseudomonadota</taxon>
        <taxon>Betaproteobacteria</taxon>
        <taxon>Burkholderiales</taxon>
        <taxon>Comamonadaceae</taxon>
        <taxon>Ramlibacter</taxon>
    </lineage>
</organism>
<reference evidence="4 5" key="2">
    <citation type="journal article" date="2011" name="PLoS ONE">
        <title>The Cyst-Dividing Bacterium Ramlibacter tataouinensis TTB310 Genome Reveals a Well-Stocked Toolbox for Adaptation to a Desert Environment.</title>
        <authorList>
            <person name="De Luca G."/>
            <person name="Barakat M."/>
            <person name="Ortet P."/>
            <person name="Fochesato S."/>
            <person name="Jourlin-Castelli C."/>
            <person name="Ansaldi M."/>
            <person name="Py B."/>
            <person name="Fichant G."/>
            <person name="Coutinho P.M."/>
            <person name="Voulhoux R."/>
            <person name="Bastien O."/>
            <person name="Marechal E."/>
            <person name="Henrissat B."/>
            <person name="Quentin Y."/>
            <person name="Noirot P."/>
            <person name="Filloux A."/>
            <person name="Mejean V."/>
            <person name="Dubow M.S."/>
            <person name="Barras F."/>
            <person name="Barbe V."/>
            <person name="Weissenbach J."/>
            <person name="Mihalcescu I."/>
            <person name="Vermeglio A."/>
            <person name="Achouak W."/>
            <person name="Heulin T."/>
        </authorList>
    </citation>
    <scope>NUCLEOTIDE SEQUENCE [LARGE SCALE GENOMIC DNA]</scope>
    <source>
        <strain evidence="5">ATCC BAA-407 / DSM 14655 / LMG 21543 / TTB310</strain>
    </source>
</reference>
<proteinExistence type="predicted"/>
<dbReference type="KEGG" id="rta:Rta_29080"/>
<feature type="signal peptide" evidence="2">
    <location>
        <begin position="1"/>
        <end position="19"/>
    </location>
</feature>
<dbReference type="EMBL" id="CP000245">
    <property type="protein sequence ID" value="AEG94011.1"/>
    <property type="molecule type" value="Genomic_DNA"/>
</dbReference>
<reference evidence="5" key="1">
    <citation type="submission" date="2006-01" db="EMBL/GenBank/DDBJ databases">
        <title>Genome of the cyst-dividing bacterium Ramlibacter tataouinensis.</title>
        <authorList>
            <person name="Barakat M."/>
            <person name="Ortet P."/>
            <person name="De Luca G."/>
            <person name="Jourlin-Castelli C."/>
            <person name="Ansaldi M."/>
            <person name="Py B."/>
            <person name="Fichant G."/>
            <person name="Coutinho P."/>
            <person name="Voulhoux R."/>
            <person name="Bastien O."/>
            <person name="Roy S."/>
            <person name="Marechal E."/>
            <person name="Henrissat B."/>
            <person name="Quentin Y."/>
            <person name="Noirot P."/>
            <person name="Filloux A."/>
            <person name="Mejean V."/>
            <person name="DuBow M."/>
            <person name="Barras F."/>
            <person name="Heulin T."/>
        </authorList>
    </citation>
    <scope>NUCLEOTIDE SEQUENCE [LARGE SCALE GENOMIC DNA]</scope>
    <source>
        <strain evidence="5">ATCC BAA-407 / DSM 14655 / LMG 21543 / TTB310</strain>
    </source>
</reference>
<keyword evidence="5" id="KW-1185">Reference proteome</keyword>
<dbReference type="RefSeq" id="WP_013902242.1">
    <property type="nucleotide sequence ID" value="NC_015677.1"/>
</dbReference>
<protein>
    <recommendedName>
        <fullName evidence="3">CNP1-like uncharacterized domain-containing protein</fullName>
    </recommendedName>
</protein>
<feature type="region of interest" description="Disordered" evidence="1">
    <location>
        <begin position="143"/>
        <end position="167"/>
    </location>
</feature>
<dbReference type="InterPro" id="IPR014861">
    <property type="entry name" value="CNP1-like_dom"/>
</dbReference>
<feature type="compositionally biased region" description="Basic and acidic residues" evidence="1">
    <location>
        <begin position="158"/>
        <end position="167"/>
    </location>
</feature>
<dbReference type="AlphaFoldDB" id="F5Y6D7"/>
<dbReference type="OrthoDB" id="7066954at2"/>
<dbReference type="eggNOG" id="ENOG5031TYQ">
    <property type="taxonomic scope" value="Bacteria"/>
</dbReference>
<feature type="chain" id="PRO_5003335010" description="CNP1-like uncharacterized domain-containing protein" evidence="2">
    <location>
        <begin position="20"/>
        <end position="167"/>
    </location>
</feature>